<evidence type="ECO:0000313" key="1">
    <source>
        <dbReference type="EMBL" id="SBR74188.1"/>
    </source>
</evidence>
<sequence length="98" mass="11448">IFSFMATGPNRRPYLAAPFFTWFLVTRCGFRWLWRSTTGFTPAPKQTAASPVSWSTQTGKTLLCLHELFKIHPTLENKSQLYSYFCFQLRHSGNRQMH</sequence>
<accession>A0A1A8NYT3</accession>
<proteinExistence type="predicted"/>
<feature type="non-terminal residue" evidence="1">
    <location>
        <position position="1"/>
    </location>
</feature>
<protein>
    <submittedName>
        <fullName evidence="1">C1q and tumor necrosis factor related protein 5</fullName>
    </submittedName>
</protein>
<organism evidence="1">
    <name type="scientific">Nothobranchius rachovii</name>
    <name type="common">bluefin notho</name>
    <dbReference type="NCBI Taxonomy" id="451742"/>
    <lineage>
        <taxon>Eukaryota</taxon>
        <taxon>Metazoa</taxon>
        <taxon>Chordata</taxon>
        <taxon>Craniata</taxon>
        <taxon>Vertebrata</taxon>
        <taxon>Euteleostomi</taxon>
        <taxon>Actinopterygii</taxon>
        <taxon>Neopterygii</taxon>
        <taxon>Teleostei</taxon>
        <taxon>Neoteleostei</taxon>
        <taxon>Acanthomorphata</taxon>
        <taxon>Ovalentaria</taxon>
        <taxon>Atherinomorphae</taxon>
        <taxon>Cyprinodontiformes</taxon>
        <taxon>Nothobranchiidae</taxon>
        <taxon>Nothobranchius</taxon>
    </lineage>
</organism>
<name>A0A1A8NYT3_9TELE</name>
<dbReference type="EMBL" id="HAEH01004541">
    <property type="protein sequence ID" value="SBR74188.1"/>
    <property type="molecule type" value="Transcribed_RNA"/>
</dbReference>
<gene>
    <name evidence="1" type="primary">C1QTNF5</name>
</gene>
<reference evidence="1" key="1">
    <citation type="submission" date="2016-05" db="EMBL/GenBank/DDBJ databases">
        <authorList>
            <person name="Lavstsen T."/>
            <person name="Jespersen J.S."/>
        </authorList>
    </citation>
    <scope>NUCLEOTIDE SEQUENCE</scope>
    <source>
        <tissue evidence="1">Brain</tissue>
    </source>
</reference>
<dbReference type="AlphaFoldDB" id="A0A1A8NYT3"/>
<reference evidence="1" key="2">
    <citation type="submission" date="2016-06" db="EMBL/GenBank/DDBJ databases">
        <title>The genome of a short-lived fish provides insights into sex chromosome evolution and the genetic control of aging.</title>
        <authorList>
            <person name="Reichwald K."/>
            <person name="Felder M."/>
            <person name="Petzold A."/>
            <person name="Koch P."/>
            <person name="Groth M."/>
            <person name="Platzer M."/>
        </authorList>
    </citation>
    <scope>NUCLEOTIDE SEQUENCE</scope>
    <source>
        <tissue evidence="1">Brain</tissue>
    </source>
</reference>